<protein>
    <submittedName>
        <fullName evidence="2">Uncharacterized protein</fullName>
    </submittedName>
</protein>
<dbReference type="Proteomes" id="UP000236725">
    <property type="component" value="Unassembled WGS sequence"/>
</dbReference>
<comment type="caution">
    <text evidence="2">The sequence shown here is derived from an EMBL/GenBank/DDBJ whole genome shotgun (WGS) entry which is preliminary data.</text>
</comment>
<name>A0A8G2BZ62_9BACT</name>
<feature type="coiled-coil region" evidence="1">
    <location>
        <begin position="13"/>
        <end position="47"/>
    </location>
</feature>
<evidence type="ECO:0000313" key="3">
    <source>
        <dbReference type="Proteomes" id="UP000236725"/>
    </source>
</evidence>
<sequence>MKNSFYIVFLSLLSCIQTENKRLYNVLEFAENNRIELEKVLVHYKNAPQKLAAAKFLIENMPGHAGYDSVSINNWQPIYDQLTVISEKYNWERSGLWARETRAFGENIRINISPLSMQQDISTIKAD</sequence>
<feature type="non-terminal residue" evidence="2">
    <location>
        <position position="127"/>
    </location>
</feature>
<evidence type="ECO:0000313" key="2">
    <source>
        <dbReference type="EMBL" id="SEG29274.1"/>
    </source>
</evidence>
<dbReference type="EMBL" id="FNVS01000032">
    <property type="protein sequence ID" value="SEG29274.1"/>
    <property type="molecule type" value="Genomic_DNA"/>
</dbReference>
<gene>
    <name evidence="2" type="ORF">SAMN05444001_1321</name>
</gene>
<keyword evidence="3" id="KW-1185">Reference proteome</keyword>
<reference evidence="2 3" key="1">
    <citation type="submission" date="2016-10" db="EMBL/GenBank/DDBJ databases">
        <authorList>
            <person name="Varghese N."/>
            <person name="Submissions S."/>
        </authorList>
    </citation>
    <scope>NUCLEOTIDE SEQUENCE [LARGE SCALE GENOMIC DNA]</scope>
    <source>
        <strain evidence="2 3">DSM 29073</strain>
    </source>
</reference>
<dbReference type="PROSITE" id="PS51257">
    <property type="entry name" value="PROKAR_LIPOPROTEIN"/>
    <property type="match status" value="1"/>
</dbReference>
<evidence type="ECO:0000256" key="1">
    <source>
        <dbReference type="SAM" id="Coils"/>
    </source>
</evidence>
<accession>A0A8G2BZ62</accession>
<proteinExistence type="predicted"/>
<keyword evidence="1" id="KW-0175">Coiled coil</keyword>
<organism evidence="2 3">
    <name type="scientific">Parabacteroides chinchillae</name>
    <dbReference type="NCBI Taxonomy" id="871327"/>
    <lineage>
        <taxon>Bacteria</taxon>
        <taxon>Pseudomonadati</taxon>
        <taxon>Bacteroidota</taxon>
        <taxon>Bacteroidia</taxon>
        <taxon>Bacteroidales</taxon>
        <taxon>Tannerellaceae</taxon>
        <taxon>Parabacteroides</taxon>
    </lineage>
</organism>
<dbReference type="AlphaFoldDB" id="A0A8G2BZ62"/>